<name>A0A9X1T5V7_9HYPH</name>
<dbReference type="PIRSF" id="PIRSF028304">
    <property type="entry name" value="UCP028304"/>
    <property type="match status" value="1"/>
</dbReference>
<sequence>MNPALLAAFEEELAILYERAEEFAADFPGVAERLGGLKRDMADPGIKALLEGAAFMAARVQLQLDAEFSTFTTEFLDQLLPGHLEPVPSIALIAAKPSAGSDADTAVRLVPTGSIVESLHRDAASGVACQFRLTSPIALFPLEITAAEYLPSAAAMQALRVGAGPNVDAGLKITVKRLGPTGGPEGKSRPIGELKLDDLVVHLAGQRAEQDAIYEQLFARLSGIAVRHLNESGDPRATRLPASAIGQIGFAPAEALFPSDDRVSPGFALLREFFAFPDKYLGFRLTGLRAALGGLRADAVDLVFEFTDTAPTLGARVSAKSFRLFAAPVVNLFEKRCDRIHLAAGRHEHHVVPDRSALLGYEPHRILGVTAIFSGRAEGAPVLPLHAPAAAIAAAGGARGNALTYTARRLPRRTTDLERRRGSAPAYRGTDLFLSLGGTGAESGDAVPRELAVTALCSNRHLAGELARLPGGGTMRLPGNGELELETVVGPSEPHESAVARKGTAGNLQRGEILWRLIGFLSFNHTGLASHDPQDGAEALRAVLSLYADLSDIATERRLRGILALACRPVTRRLGRPDGFYGARGVEVTIMLDDAAFEGAGVMLLGAVLERLLADLSSVNSFTETVIETPARGVVKRWPPRSGTGPVL</sequence>
<keyword evidence="2" id="KW-1185">Reference proteome</keyword>
<dbReference type="RefSeq" id="WP_233720254.1">
    <property type="nucleotide sequence ID" value="NZ_JAJUWU010000015.1"/>
</dbReference>
<dbReference type="PANTHER" id="PTHR35370">
    <property type="entry name" value="CYTOPLASMIC PROTEIN-RELATED-RELATED"/>
    <property type="match status" value="1"/>
</dbReference>
<dbReference type="NCBIfam" id="TIGR03359">
    <property type="entry name" value="VI_chp_6"/>
    <property type="match status" value="1"/>
</dbReference>
<dbReference type="Proteomes" id="UP001139035">
    <property type="component" value="Unassembled WGS sequence"/>
</dbReference>
<comment type="caution">
    <text evidence="1">The sequence shown here is derived from an EMBL/GenBank/DDBJ whole genome shotgun (WGS) entry which is preliminary data.</text>
</comment>
<reference evidence="1" key="1">
    <citation type="submission" date="2022-01" db="EMBL/GenBank/DDBJ databases">
        <title>Jiella avicenniae sp. nov., a novel endophytic bacterium isolated from bark of Avicennia marina.</title>
        <authorList>
            <person name="Tuo L."/>
        </authorList>
    </citation>
    <scope>NUCLEOTIDE SEQUENCE</scope>
    <source>
        <strain evidence="1">CBK1P-4</strain>
    </source>
</reference>
<proteinExistence type="predicted"/>
<dbReference type="EMBL" id="JAJUWU010000015">
    <property type="protein sequence ID" value="MCE7029259.1"/>
    <property type="molecule type" value="Genomic_DNA"/>
</dbReference>
<evidence type="ECO:0000313" key="1">
    <source>
        <dbReference type="EMBL" id="MCE7029259.1"/>
    </source>
</evidence>
<dbReference type="InterPro" id="IPR010272">
    <property type="entry name" value="T6SS_TssF"/>
</dbReference>
<dbReference type="AlphaFoldDB" id="A0A9X1T5V7"/>
<dbReference type="PANTHER" id="PTHR35370:SF1">
    <property type="entry name" value="TYPE VI SECRETION SYSTEM COMPONENT TSSF1"/>
    <property type="match status" value="1"/>
</dbReference>
<accession>A0A9X1T5V7</accession>
<protein>
    <submittedName>
        <fullName evidence="1">Type VI secretion system baseplate subunit TssF</fullName>
    </submittedName>
</protein>
<dbReference type="Pfam" id="PF05947">
    <property type="entry name" value="T6SS_TssF"/>
    <property type="match status" value="1"/>
</dbReference>
<evidence type="ECO:0000313" key="2">
    <source>
        <dbReference type="Proteomes" id="UP001139035"/>
    </source>
</evidence>
<gene>
    <name evidence="1" type="primary">tssF</name>
    <name evidence="1" type="ORF">LZD57_14785</name>
</gene>
<organism evidence="1 2">
    <name type="scientific">Jiella avicenniae</name>
    <dbReference type="NCBI Taxonomy" id="2907202"/>
    <lineage>
        <taxon>Bacteria</taxon>
        <taxon>Pseudomonadati</taxon>
        <taxon>Pseudomonadota</taxon>
        <taxon>Alphaproteobacteria</taxon>
        <taxon>Hyphomicrobiales</taxon>
        <taxon>Aurantimonadaceae</taxon>
        <taxon>Jiella</taxon>
    </lineage>
</organism>